<protein>
    <submittedName>
        <fullName evidence="2">Glycosyltransferase</fullName>
    </submittedName>
</protein>
<proteinExistence type="predicted"/>
<evidence type="ECO:0000313" key="2">
    <source>
        <dbReference type="EMBL" id="TKC08416.1"/>
    </source>
</evidence>
<keyword evidence="2" id="KW-0808">Transferase</keyword>
<gene>
    <name evidence="2" type="ORF">FA048_13595</name>
</gene>
<dbReference type="SUPFAM" id="SSF53448">
    <property type="entry name" value="Nucleotide-diphospho-sugar transferases"/>
    <property type="match status" value="1"/>
</dbReference>
<dbReference type="Proteomes" id="UP000309488">
    <property type="component" value="Unassembled WGS sequence"/>
</dbReference>
<accession>A0A4U1CMA8</accession>
<dbReference type="InterPro" id="IPR029044">
    <property type="entry name" value="Nucleotide-diphossugar_trans"/>
</dbReference>
<sequence length="285" mass="33445">METDPKIYAAKESWPKITIVTPTYNQGQFIEETIRAVLLQNYPNLEYIVIDGGSTDNTIEILDRYSPWISFYESKKDKGQGHAINKGFSLASGEIYAWINSDDFYMDQAFYTLASAFVKSKADVLYGDSLVIDENKNELHYEKANYVTPKYLFVGGIIMQHSCFWKAGVHEPILEELHCAVDSELWFRLIPGKKLKHVKFPLAVVRIQPDAKTQNDKFIEKWKEDNILIAQLHQFEKTIPFFKYIQSRFYHVEVRYVQRIYKYFNSVNVQQYLEKIKNDLTLIYK</sequence>
<reference evidence="2 3" key="1">
    <citation type="submission" date="2019-04" db="EMBL/GenBank/DDBJ databases">
        <title>Pedobacter sp. RP-3-22 sp. nov., isolated from Arctic soil.</title>
        <authorList>
            <person name="Dahal R.H."/>
            <person name="Kim D.-U."/>
        </authorList>
    </citation>
    <scope>NUCLEOTIDE SEQUENCE [LARGE SCALE GENOMIC DNA]</scope>
    <source>
        <strain evidence="2 3">RP-3-22</strain>
    </source>
</reference>
<dbReference type="CDD" id="cd06433">
    <property type="entry name" value="GT_2_WfgS_like"/>
    <property type="match status" value="1"/>
</dbReference>
<keyword evidence="3" id="KW-1185">Reference proteome</keyword>
<dbReference type="Pfam" id="PF00535">
    <property type="entry name" value="Glycos_transf_2"/>
    <property type="match status" value="1"/>
</dbReference>
<dbReference type="OrthoDB" id="9788101at2"/>
<dbReference type="PANTHER" id="PTHR22916:SF65">
    <property type="entry name" value="SLR1065 PROTEIN"/>
    <property type="match status" value="1"/>
</dbReference>
<organism evidence="2 3">
    <name type="scientific">Pedobacter polaris</name>
    <dbReference type="NCBI Taxonomy" id="2571273"/>
    <lineage>
        <taxon>Bacteria</taxon>
        <taxon>Pseudomonadati</taxon>
        <taxon>Bacteroidota</taxon>
        <taxon>Sphingobacteriia</taxon>
        <taxon>Sphingobacteriales</taxon>
        <taxon>Sphingobacteriaceae</taxon>
        <taxon>Pedobacter</taxon>
    </lineage>
</organism>
<evidence type="ECO:0000313" key="3">
    <source>
        <dbReference type="Proteomes" id="UP000309488"/>
    </source>
</evidence>
<dbReference type="InterPro" id="IPR001173">
    <property type="entry name" value="Glyco_trans_2-like"/>
</dbReference>
<dbReference type="AlphaFoldDB" id="A0A4U1CMA8"/>
<dbReference type="EMBL" id="SWBR01000003">
    <property type="protein sequence ID" value="TKC08416.1"/>
    <property type="molecule type" value="Genomic_DNA"/>
</dbReference>
<evidence type="ECO:0000259" key="1">
    <source>
        <dbReference type="Pfam" id="PF00535"/>
    </source>
</evidence>
<feature type="domain" description="Glycosyltransferase 2-like" evidence="1">
    <location>
        <begin position="18"/>
        <end position="170"/>
    </location>
</feature>
<dbReference type="PANTHER" id="PTHR22916">
    <property type="entry name" value="GLYCOSYLTRANSFERASE"/>
    <property type="match status" value="1"/>
</dbReference>
<name>A0A4U1CMA8_9SPHI</name>
<dbReference type="Gene3D" id="3.90.550.10">
    <property type="entry name" value="Spore Coat Polysaccharide Biosynthesis Protein SpsA, Chain A"/>
    <property type="match status" value="1"/>
</dbReference>
<dbReference type="GO" id="GO:0016758">
    <property type="term" value="F:hexosyltransferase activity"/>
    <property type="evidence" value="ECO:0007669"/>
    <property type="project" value="UniProtKB-ARBA"/>
</dbReference>
<comment type="caution">
    <text evidence="2">The sequence shown here is derived from an EMBL/GenBank/DDBJ whole genome shotgun (WGS) entry which is preliminary data.</text>
</comment>